<evidence type="ECO:0000259" key="1">
    <source>
        <dbReference type="Pfam" id="PF01494"/>
    </source>
</evidence>
<dbReference type="InterPro" id="IPR036188">
    <property type="entry name" value="FAD/NAD-bd_sf"/>
</dbReference>
<proteinExistence type="predicted"/>
<dbReference type="Gene3D" id="3.50.50.60">
    <property type="entry name" value="FAD/NAD(P)-binding domain"/>
    <property type="match status" value="1"/>
</dbReference>
<protein>
    <recommendedName>
        <fullName evidence="1">FAD-binding domain-containing protein</fullName>
    </recommendedName>
</protein>
<reference evidence="2 3" key="2">
    <citation type="journal article" date="2013" name="Genome Announc.">
        <title>Genome Sequence of Growth-Improving Paenibacillus mucilaginosus Strain KNP414.</title>
        <authorList>
            <person name="Lu J.J."/>
            <person name="Wang J.F."/>
            <person name="Hu X.F."/>
        </authorList>
    </citation>
    <scope>NUCLEOTIDE SEQUENCE [LARGE SCALE GENOMIC DNA]</scope>
    <source>
        <strain evidence="2 3">KNP414</strain>
    </source>
</reference>
<dbReference type="InterPro" id="IPR002938">
    <property type="entry name" value="FAD-bd"/>
</dbReference>
<dbReference type="SUPFAM" id="SSF51905">
    <property type="entry name" value="FAD/NAD(P)-binding domain"/>
    <property type="match status" value="1"/>
</dbReference>
<sequence>MNVTQESRQGTAVVIGGSMAGLLAARVLSDFYREVLVVEKDDLPNGPELRPGTPQAFHPHRLTPRGLELLERYFPGFNEELLGHGAPSSLNGYNHMSNEHGILVLGPDPDNHASCTRALLEWVIRRRAQAVPGIRFLTKQEVTGLLSSPDGASVTGVLVRERGSEGQRRTLAVDLVVETGGRASRLTAWLSELGYEVPAPDRLHLNLGYSTRRYRLPEGMERTWNVIHTSGRASEGTATGVFGPIENGLAESVLYSAGGVYPTTEAESYAQEAGALTSPVLAEAIRGLEPLGPPRAFRVPELVRRRYGHMTSWPAGLLVLGDAFCHFDPIFGQGITVASMEAELLEECLREEREQPRAGFELRVLGRMQELIEPAWWLNCTAALRWKGVEYAGAAPLEGVEFAQRYFDQYHRHAMQTQSMELYGLFWAVNTLFAPPGELVRPELVEAVLAGAPETDRAWFDALAQQHGVRPAELPAALFPAFFRSAAAEAPRA</sequence>
<accession>F8FGB5</accession>
<dbReference type="PANTHER" id="PTHR43422">
    <property type="entry name" value="THIAMINE THIAZOLE SYNTHASE"/>
    <property type="match status" value="1"/>
</dbReference>
<dbReference type="PATRIC" id="fig|1036673.3.peg.5017"/>
<dbReference type="EMBL" id="CP002869">
    <property type="protein sequence ID" value="AEI43935.1"/>
    <property type="molecule type" value="Genomic_DNA"/>
</dbReference>
<dbReference type="AlphaFoldDB" id="F8FGB5"/>
<dbReference type="GO" id="GO:0071949">
    <property type="term" value="F:FAD binding"/>
    <property type="evidence" value="ECO:0007669"/>
    <property type="project" value="InterPro"/>
</dbReference>
<gene>
    <name evidence="2" type="ordered locus">KNP414_05411</name>
</gene>
<dbReference type="PANTHER" id="PTHR43422:SF3">
    <property type="entry name" value="THIAMINE THIAZOLE SYNTHASE"/>
    <property type="match status" value="1"/>
</dbReference>
<dbReference type="RefSeq" id="WP_013919088.1">
    <property type="nucleotide sequence ID" value="NC_015690.1"/>
</dbReference>
<reference evidence="3" key="1">
    <citation type="submission" date="2011-06" db="EMBL/GenBank/DDBJ databases">
        <title>Complete genome sequence of Paenibacillus mucilaginosus KNP414.</title>
        <authorList>
            <person name="Wang J."/>
            <person name="Hu S."/>
            <person name="Hu X."/>
            <person name="Zhang B."/>
            <person name="Dong D."/>
            <person name="Zhang S."/>
            <person name="Zhao K."/>
            <person name="Wu D."/>
        </authorList>
    </citation>
    <scope>NUCLEOTIDE SEQUENCE [LARGE SCALE GENOMIC DNA]</scope>
    <source>
        <strain evidence="3">KNP414</strain>
    </source>
</reference>
<dbReference type="HOGENOM" id="CLU_028028_2_0_9"/>
<evidence type="ECO:0000313" key="2">
    <source>
        <dbReference type="EMBL" id="AEI43935.1"/>
    </source>
</evidence>
<dbReference type="Pfam" id="PF01494">
    <property type="entry name" value="FAD_binding_3"/>
    <property type="match status" value="1"/>
</dbReference>
<feature type="domain" description="FAD-binding" evidence="1">
    <location>
        <begin position="12"/>
        <end position="342"/>
    </location>
</feature>
<evidence type="ECO:0000313" key="3">
    <source>
        <dbReference type="Proteomes" id="UP000006620"/>
    </source>
</evidence>
<name>F8FGB5_PAEMK</name>
<dbReference type="Proteomes" id="UP000006620">
    <property type="component" value="Chromosome"/>
</dbReference>
<organism evidence="2 3">
    <name type="scientific">Paenibacillus mucilaginosus (strain KNP414)</name>
    <dbReference type="NCBI Taxonomy" id="1036673"/>
    <lineage>
        <taxon>Bacteria</taxon>
        <taxon>Bacillati</taxon>
        <taxon>Bacillota</taxon>
        <taxon>Bacilli</taxon>
        <taxon>Bacillales</taxon>
        <taxon>Paenibacillaceae</taxon>
        <taxon>Paenibacillus</taxon>
    </lineage>
</organism>
<dbReference type="KEGG" id="pms:KNP414_05411"/>